<dbReference type="InterPro" id="IPR050723">
    <property type="entry name" value="CFA/CMAS"/>
</dbReference>
<evidence type="ECO:0000256" key="4">
    <source>
        <dbReference type="ARBA" id="ARBA00022691"/>
    </source>
</evidence>
<dbReference type="PIRSF" id="PIRSF003085">
    <property type="entry name" value="CMAS"/>
    <property type="match status" value="1"/>
</dbReference>
<gene>
    <name evidence="8" type="ORF">SAMN02745121_07504</name>
</gene>
<feature type="compositionally biased region" description="Basic and acidic residues" evidence="6">
    <location>
        <begin position="7"/>
        <end position="29"/>
    </location>
</feature>
<organism evidence="8 9">
    <name type="scientific">Nannocystis exedens</name>
    <dbReference type="NCBI Taxonomy" id="54"/>
    <lineage>
        <taxon>Bacteria</taxon>
        <taxon>Pseudomonadati</taxon>
        <taxon>Myxococcota</taxon>
        <taxon>Polyangia</taxon>
        <taxon>Nannocystales</taxon>
        <taxon>Nannocystaceae</taxon>
        <taxon>Nannocystis</taxon>
    </lineage>
</organism>
<evidence type="ECO:0000256" key="6">
    <source>
        <dbReference type="SAM" id="MobiDB-lite"/>
    </source>
</evidence>
<proteinExistence type="inferred from homology"/>
<dbReference type="RefSeq" id="WP_096331874.1">
    <property type="nucleotide sequence ID" value="NZ_FOMX01000035.1"/>
</dbReference>
<keyword evidence="4" id="KW-0949">S-adenosyl-L-methionine</keyword>
<accession>A0A1I2GUP7</accession>
<dbReference type="Pfam" id="PF02353">
    <property type="entry name" value="CMAS"/>
    <property type="match status" value="1"/>
</dbReference>
<evidence type="ECO:0000256" key="1">
    <source>
        <dbReference type="ARBA" id="ARBA00010815"/>
    </source>
</evidence>
<comment type="similarity">
    <text evidence="1">Belongs to the CFA/CMAS family.</text>
</comment>
<dbReference type="GO" id="GO:0008610">
    <property type="term" value="P:lipid biosynthetic process"/>
    <property type="evidence" value="ECO:0007669"/>
    <property type="project" value="InterPro"/>
</dbReference>
<dbReference type="SMART" id="SM00828">
    <property type="entry name" value="PKS_MT"/>
    <property type="match status" value="1"/>
</dbReference>
<evidence type="ECO:0000313" key="8">
    <source>
        <dbReference type="EMBL" id="SFF20789.1"/>
    </source>
</evidence>
<dbReference type="OrthoDB" id="9782855at2"/>
<dbReference type="GO" id="GO:0032259">
    <property type="term" value="P:methylation"/>
    <property type="evidence" value="ECO:0007669"/>
    <property type="project" value="UniProtKB-KW"/>
</dbReference>
<feature type="region of interest" description="Disordered" evidence="6">
    <location>
        <begin position="1"/>
        <end position="29"/>
    </location>
</feature>
<dbReference type="AlphaFoldDB" id="A0A1I2GUP7"/>
<dbReference type="Gene3D" id="3.40.50.150">
    <property type="entry name" value="Vaccinia Virus protein VP39"/>
    <property type="match status" value="1"/>
</dbReference>
<feature type="domain" description="Polyketide synthase-like methyltransferase" evidence="7">
    <location>
        <begin position="39"/>
        <end position="301"/>
    </location>
</feature>
<evidence type="ECO:0000256" key="2">
    <source>
        <dbReference type="ARBA" id="ARBA00022603"/>
    </source>
</evidence>
<name>A0A1I2GUP7_9BACT</name>
<dbReference type="CDD" id="cd02440">
    <property type="entry name" value="AdoMet_MTases"/>
    <property type="match status" value="1"/>
</dbReference>
<reference evidence="9" key="1">
    <citation type="submission" date="2016-10" db="EMBL/GenBank/DDBJ databases">
        <authorList>
            <person name="Varghese N."/>
            <person name="Submissions S."/>
        </authorList>
    </citation>
    <scope>NUCLEOTIDE SEQUENCE [LARGE SCALE GENOMIC DNA]</scope>
    <source>
        <strain evidence="9">ATCC 25963</strain>
    </source>
</reference>
<dbReference type="InterPro" id="IPR020803">
    <property type="entry name" value="MeTfrase_dom"/>
</dbReference>
<evidence type="ECO:0000313" key="9">
    <source>
        <dbReference type="Proteomes" id="UP000199400"/>
    </source>
</evidence>
<evidence type="ECO:0000256" key="3">
    <source>
        <dbReference type="ARBA" id="ARBA00022679"/>
    </source>
</evidence>
<dbReference type="InterPro" id="IPR029063">
    <property type="entry name" value="SAM-dependent_MTases_sf"/>
</dbReference>
<dbReference type="PANTHER" id="PTHR43667">
    <property type="entry name" value="CYCLOPROPANE-FATTY-ACYL-PHOSPHOLIPID SYNTHASE"/>
    <property type="match status" value="1"/>
</dbReference>
<dbReference type="EMBL" id="FOMX01000035">
    <property type="protein sequence ID" value="SFF20789.1"/>
    <property type="molecule type" value="Genomic_DNA"/>
</dbReference>
<protein>
    <submittedName>
        <fullName evidence="8">Cyclopropane-fatty-acyl-phospholipid synthase</fullName>
    </submittedName>
</protein>
<evidence type="ECO:0000259" key="7">
    <source>
        <dbReference type="SMART" id="SM00828"/>
    </source>
</evidence>
<dbReference type="STRING" id="54.SAMN02745121_07504"/>
<keyword evidence="2" id="KW-0489">Methyltransferase</keyword>
<dbReference type="GO" id="GO:0008168">
    <property type="term" value="F:methyltransferase activity"/>
    <property type="evidence" value="ECO:0007669"/>
    <property type="project" value="UniProtKB-KW"/>
</dbReference>
<dbReference type="PANTHER" id="PTHR43667:SF2">
    <property type="entry name" value="FATTY ACID C-METHYL TRANSFERASE"/>
    <property type="match status" value="1"/>
</dbReference>
<dbReference type="SUPFAM" id="SSF53335">
    <property type="entry name" value="S-adenosyl-L-methionine-dependent methyltransferases"/>
    <property type="match status" value="1"/>
</dbReference>
<keyword evidence="9" id="KW-1185">Reference proteome</keyword>
<keyword evidence="3" id="KW-0808">Transferase</keyword>
<dbReference type="InterPro" id="IPR003333">
    <property type="entry name" value="CMAS"/>
</dbReference>
<sequence length="315" mass="35247">MTRVAHTRAEREANLRSAADQREHERQAVAAHYEHSPEIFSLVLDSRLAYATGVYEHAGEDLETAQARKYARIAAKLDIRPGQRVLDVGCGWGSNLLYLAQHTEGVFQGITLSAQQREEALRRARAWGVADRVQIDVCHVEDLNLRPESFDAVLFSGSIVHMHNRPAVHQMVGEVLKPGGRVLISDCYFPVQPRGDRDSAATEYIFVEALGYCRLIGLAEELQLMERAGLDILHVEDLTRHYAQTLAHWIDNVRKHRRTIDAMAPGFAAVLQQYMTVARMSFARRTALEYMILATKGAPTVDPGAWPIAQKGGRS</sequence>
<dbReference type="Proteomes" id="UP000199400">
    <property type="component" value="Unassembled WGS sequence"/>
</dbReference>
<keyword evidence="5" id="KW-0443">Lipid metabolism</keyword>
<evidence type="ECO:0000256" key="5">
    <source>
        <dbReference type="ARBA" id="ARBA00023098"/>
    </source>
</evidence>